<keyword evidence="4" id="KW-0560">Oxidoreductase</keyword>
<dbReference type="GO" id="GO:0004459">
    <property type="term" value="F:L-lactate dehydrogenase (NAD+) activity"/>
    <property type="evidence" value="ECO:0007669"/>
    <property type="project" value="TreeGrafter"/>
</dbReference>
<dbReference type="PRINTS" id="PR00086">
    <property type="entry name" value="LLDHDRGNASE"/>
</dbReference>
<evidence type="ECO:0000313" key="7">
    <source>
        <dbReference type="EMBL" id="KRO10965.1"/>
    </source>
</evidence>
<dbReference type="PANTHER" id="PTHR43128">
    <property type="entry name" value="L-2-HYDROXYCARBOXYLATE DEHYDROGENASE (NAD(P)(+))"/>
    <property type="match status" value="1"/>
</dbReference>
<evidence type="ECO:0000313" key="8">
    <source>
        <dbReference type="Proteomes" id="UP000051783"/>
    </source>
</evidence>
<evidence type="ECO:0000256" key="3">
    <source>
        <dbReference type="PIRSR" id="PIRSR000102-3"/>
    </source>
</evidence>
<proteinExistence type="inferred from homology"/>
<dbReference type="GO" id="GO:0006089">
    <property type="term" value="P:lactate metabolic process"/>
    <property type="evidence" value="ECO:0007669"/>
    <property type="project" value="TreeGrafter"/>
</dbReference>
<dbReference type="CDD" id="cd05291">
    <property type="entry name" value="HicDH_like"/>
    <property type="match status" value="1"/>
</dbReference>
<organism evidence="7 8">
    <name type="scientific">Lactiplantibacillus xiangfangensis</name>
    <dbReference type="NCBI Taxonomy" id="942150"/>
    <lineage>
        <taxon>Bacteria</taxon>
        <taxon>Bacillati</taxon>
        <taxon>Bacillota</taxon>
        <taxon>Bacilli</taxon>
        <taxon>Lactobacillales</taxon>
        <taxon>Lactobacillaceae</taxon>
        <taxon>Lactiplantibacillus</taxon>
    </lineage>
</organism>
<evidence type="ECO:0000259" key="6">
    <source>
        <dbReference type="Pfam" id="PF02866"/>
    </source>
</evidence>
<dbReference type="AlphaFoldDB" id="A0A0R2MB25"/>
<feature type="binding site" evidence="3">
    <location>
        <begin position="8"/>
        <end position="13"/>
    </location>
    <ligand>
        <name>NAD(+)</name>
        <dbReference type="ChEBI" id="CHEBI:57540"/>
    </ligand>
</feature>
<dbReference type="Proteomes" id="UP000051783">
    <property type="component" value="Unassembled WGS sequence"/>
</dbReference>
<dbReference type="OrthoDB" id="9802969at2"/>
<sequence>MRKYAIIGVGHVGATIAYTLVCKGIADELILIDTNVGKARAEQLDLQDAQARLDSRTIIKINDYSELTDADILFITSGNIHALDHASGNRWAEFEYTRKIVQDIAPKVKATGFNGVVIDTMNPCDAITHYFQRATGLSRQQVFGTGTFLDTARMQKVVAEVFDCDPKNVTGYVYGEHGESQFSAWSTVQVNGIPITELAKTNDLDLDALEAEARHGGWAVHSGKGYTSFAIATCAVKLSEAVFANARLACPVSAYSDRFETYIGQPAIIGKDGVESVTTLALTNDEETKFQASANTIIEKFHAFDDVLAQQANQQQEKRA</sequence>
<reference evidence="7 8" key="1">
    <citation type="journal article" date="2015" name="Genome Announc.">
        <title>Expanding the biotechnology potential of lactobacilli through comparative genomics of 213 strains and associated genera.</title>
        <authorList>
            <person name="Sun Z."/>
            <person name="Harris H.M."/>
            <person name="McCann A."/>
            <person name="Guo C."/>
            <person name="Argimon S."/>
            <person name="Zhang W."/>
            <person name="Yang X."/>
            <person name="Jeffery I.B."/>
            <person name="Cooney J.C."/>
            <person name="Kagawa T.F."/>
            <person name="Liu W."/>
            <person name="Song Y."/>
            <person name="Salvetti E."/>
            <person name="Wrobel A."/>
            <person name="Rasinkangas P."/>
            <person name="Parkhill J."/>
            <person name="Rea M.C."/>
            <person name="O'Sullivan O."/>
            <person name="Ritari J."/>
            <person name="Douillard F.P."/>
            <person name="Paul Ross R."/>
            <person name="Yang R."/>
            <person name="Briner A.E."/>
            <person name="Felis G.E."/>
            <person name="de Vos W.M."/>
            <person name="Barrangou R."/>
            <person name="Klaenhammer T.R."/>
            <person name="Caufield P.W."/>
            <person name="Cui Y."/>
            <person name="Zhang H."/>
            <person name="O'Toole P.W."/>
        </authorList>
    </citation>
    <scope>NUCLEOTIDE SEQUENCE [LARGE SCALE GENOMIC DNA]</scope>
    <source>
        <strain evidence="7 8">LMG 26013</strain>
    </source>
</reference>
<dbReference type="STRING" id="942150.IV64_GL002661"/>
<dbReference type="EMBL" id="JQCL01000057">
    <property type="protein sequence ID" value="KRO10965.1"/>
    <property type="molecule type" value="Genomic_DNA"/>
</dbReference>
<dbReference type="Gene3D" id="3.40.50.720">
    <property type="entry name" value="NAD(P)-binding Rossmann-like Domain"/>
    <property type="match status" value="1"/>
</dbReference>
<evidence type="ECO:0000256" key="1">
    <source>
        <dbReference type="ARBA" id="ARBA00006054"/>
    </source>
</evidence>
<feature type="active site" description="Proton acceptor" evidence="2">
    <location>
        <position position="177"/>
    </location>
</feature>
<protein>
    <submittedName>
        <fullName evidence="7">L-2-hydroxyisocaproate dehydrogenase</fullName>
    </submittedName>
</protein>
<dbReference type="InterPro" id="IPR015955">
    <property type="entry name" value="Lactate_DH/Glyco_Ohase_4_C"/>
</dbReference>
<dbReference type="Gene3D" id="3.90.110.10">
    <property type="entry name" value="Lactate dehydrogenase/glycoside hydrolase, family 4, C-terminal"/>
    <property type="match status" value="1"/>
</dbReference>
<dbReference type="Pfam" id="PF00056">
    <property type="entry name" value="Ldh_1_N"/>
    <property type="match status" value="1"/>
</dbReference>
<dbReference type="PATRIC" id="fig|942150.3.peg.2773"/>
<comment type="similarity">
    <text evidence="1">Belongs to the LDH/MDH superfamily. LDH family.</text>
</comment>
<dbReference type="InterPro" id="IPR022383">
    <property type="entry name" value="Lactate/malate_DH_C"/>
</dbReference>
<evidence type="ECO:0000259" key="5">
    <source>
        <dbReference type="Pfam" id="PF00056"/>
    </source>
</evidence>
<feature type="binding site" evidence="3">
    <location>
        <position position="33"/>
    </location>
    <ligand>
        <name>NAD(+)</name>
        <dbReference type="ChEBI" id="CHEBI:57540"/>
    </ligand>
</feature>
<keyword evidence="8" id="KW-1185">Reference proteome</keyword>
<dbReference type="SUPFAM" id="SSF51735">
    <property type="entry name" value="NAD(P)-binding Rossmann-fold domains"/>
    <property type="match status" value="1"/>
</dbReference>
<comment type="caution">
    <text evidence="7">The sequence shown here is derived from an EMBL/GenBank/DDBJ whole genome shotgun (WGS) entry which is preliminary data.</text>
</comment>
<dbReference type="InterPro" id="IPR001557">
    <property type="entry name" value="L-lactate/malate_DH"/>
</dbReference>
<dbReference type="InterPro" id="IPR036291">
    <property type="entry name" value="NAD(P)-bd_dom_sf"/>
</dbReference>
<dbReference type="RefSeq" id="WP_057706441.1">
    <property type="nucleotide sequence ID" value="NZ_JQCL01000057.1"/>
</dbReference>
<keyword evidence="3" id="KW-0520">NAD</keyword>
<dbReference type="Pfam" id="PF02866">
    <property type="entry name" value="Ldh_1_C"/>
    <property type="match status" value="1"/>
</dbReference>
<feature type="domain" description="Lactate/malate dehydrogenase C-terminal" evidence="6">
    <location>
        <begin position="147"/>
        <end position="297"/>
    </location>
</feature>
<dbReference type="PIRSF" id="PIRSF000102">
    <property type="entry name" value="Lac_mal_DH"/>
    <property type="match status" value="1"/>
</dbReference>
<accession>A0A0R2MB25</accession>
<feature type="domain" description="Lactate/malate dehydrogenase N-terminal" evidence="5">
    <location>
        <begin position="3"/>
        <end position="144"/>
    </location>
</feature>
<gene>
    <name evidence="7" type="ORF">IV64_GL002661</name>
</gene>
<dbReference type="SUPFAM" id="SSF56327">
    <property type="entry name" value="LDH C-terminal domain-like"/>
    <property type="match status" value="1"/>
</dbReference>
<dbReference type="InterPro" id="IPR001236">
    <property type="entry name" value="Lactate/malate_DH_N"/>
</dbReference>
<evidence type="ECO:0000256" key="2">
    <source>
        <dbReference type="PIRSR" id="PIRSR000102-1"/>
    </source>
</evidence>
<evidence type="ECO:0000256" key="4">
    <source>
        <dbReference type="RuleBase" id="RU003369"/>
    </source>
</evidence>
<dbReference type="PANTHER" id="PTHR43128:SF31">
    <property type="entry name" value="L-LACTATE DEHYDROGENASE"/>
    <property type="match status" value="1"/>
</dbReference>
<name>A0A0R2MB25_9LACO</name>